<dbReference type="GO" id="GO:0004540">
    <property type="term" value="F:RNA nuclease activity"/>
    <property type="evidence" value="ECO:0007669"/>
    <property type="project" value="InterPro"/>
</dbReference>
<evidence type="ECO:0000256" key="4">
    <source>
        <dbReference type="ARBA" id="ARBA00024207"/>
    </source>
</evidence>
<dbReference type="InterPro" id="IPR037038">
    <property type="entry name" value="HepT-like_sf"/>
</dbReference>
<dbReference type="Pfam" id="PF01934">
    <property type="entry name" value="HepT-like"/>
    <property type="match status" value="1"/>
</dbReference>
<dbReference type="InterPro" id="IPR008201">
    <property type="entry name" value="HepT-like"/>
</dbReference>
<sequence length="146" mass="16999">MYFVDRSKIEEILLYMEQILAEISDQSNRSFVEKMALERMTHVLIESIIDVGNMMIDGFIMRDPGSYEDIIDILVDERVIPEQESDMYKEIIGLRKMLVTNYANVDHSELEKSLNNHKQMLDSFSTHIRSYLENELGVANAFSNNN</sequence>
<dbReference type="AlphaFoldDB" id="A0A6N8FQ20"/>
<evidence type="ECO:0000256" key="3">
    <source>
        <dbReference type="ARBA" id="ARBA00022801"/>
    </source>
</evidence>
<keyword evidence="1" id="KW-1277">Toxin-antitoxin system</keyword>
<keyword evidence="3" id="KW-0378">Hydrolase</keyword>
<dbReference type="GO" id="GO:0110001">
    <property type="term" value="C:toxin-antitoxin complex"/>
    <property type="evidence" value="ECO:0007669"/>
    <property type="project" value="InterPro"/>
</dbReference>
<evidence type="ECO:0000313" key="5">
    <source>
        <dbReference type="EMBL" id="MUK90009.1"/>
    </source>
</evidence>
<keyword evidence="2" id="KW-0540">Nuclease</keyword>
<proteinExistence type="inferred from homology"/>
<dbReference type="EMBL" id="WOCA01000016">
    <property type="protein sequence ID" value="MUK90009.1"/>
    <property type="molecule type" value="Genomic_DNA"/>
</dbReference>
<dbReference type="Gene3D" id="1.20.120.580">
    <property type="entry name" value="bsu32300-like"/>
    <property type="match status" value="1"/>
</dbReference>
<organism evidence="5 6">
    <name type="scientific">Ornithinibacillus caprae</name>
    <dbReference type="NCBI Taxonomy" id="2678566"/>
    <lineage>
        <taxon>Bacteria</taxon>
        <taxon>Bacillati</taxon>
        <taxon>Bacillota</taxon>
        <taxon>Bacilli</taxon>
        <taxon>Bacillales</taxon>
        <taxon>Bacillaceae</taxon>
        <taxon>Ornithinibacillus</taxon>
    </lineage>
</organism>
<dbReference type="NCBIfam" id="NF047751">
    <property type="entry name" value="HepT_toxin"/>
    <property type="match status" value="1"/>
</dbReference>
<comment type="caution">
    <text evidence="5">The sequence shown here is derived from an EMBL/GenBank/DDBJ whole genome shotgun (WGS) entry which is preliminary data.</text>
</comment>
<dbReference type="RefSeq" id="WP_155670392.1">
    <property type="nucleotide sequence ID" value="NZ_WOCA01000016.1"/>
</dbReference>
<dbReference type="PANTHER" id="PTHR33397">
    <property type="entry name" value="UPF0331 PROTEIN YUTE"/>
    <property type="match status" value="1"/>
</dbReference>
<protein>
    <submittedName>
        <fullName evidence="5">DUF86 domain-containing protein</fullName>
    </submittedName>
</protein>
<evidence type="ECO:0000313" key="6">
    <source>
        <dbReference type="Proteomes" id="UP000469125"/>
    </source>
</evidence>
<accession>A0A6N8FQ20</accession>
<dbReference type="PANTHER" id="PTHR33397:SF5">
    <property type="entry name" value="RNASE YUTE-RELATED"/>
    <property type="match status" value="1"/>
</dbReference>
<dbReference type="GO" id="GO:0016787">
    <property type="term" value="F:hydrolase activity"/>
    <property type="evidence" value="ECO:0007669"/>
    <property type="project" value="UniProtKB-KW"/>
</dbReference>
<comment type="similarity">
    <text evidence="4">Belongs to the HepT RNase toxin family.</text>
</comment>
<evidence type="ECO:0000256" key="2">
    <source>
        <dbReference type="ARBA" id="ARBA00022722"/>
    </source>
</evidence>
<dbReference type="Proteomes" id="UP000469125">
    <property type="component" value="Unassembled WGS sequence"/>
</dbReference>
<gene>
    <name evidence="5" type="ORF">GMD78_16685</name>
</gene>
<name>A0A6N8FQ20_9BACI</name>
<keyword evidence="6" id="KW-1185">Reference proteome</keyword>
<reference evidence="5 6" key="1">
    <citation type="submission" date="2019-11" db="EMBL/GenBank/DDBJ databases">
        <authorList>
            <person name="Li X."/>
        </authorList>
    </citation>
    <scope>NUCLEOTIDE SEQUENCE [LARGE SCALE GENOMIC DNA]</scope>
    <source>
        <strain evidence="5 6">L9</strain>
    </source>
</reference>
<dbReference type="InterPro" id="IPR052379">
    <property type="entry name" value="Type_VII_TA_RNase"/>
</dbReference>
<evidence type="ECO:0000256" key="1">
    <source>
        <dbReference type="ARBA" id="ARBA00022649"/>
    </source>
</evidence>